<sequence>MPQKPVKALEAHAKPTRQDDQSYREIELSKQREPETDDSSSSDESASSDDDSDTTPLTSLQATLKALEDRLAAKPDDISAWLSLLSHTLTTVPIGTKNASKARAEITISVLSRALAAHPSNTRSTILRLKYMKAGEELWHESKLNAEWDEAVQDQ</sequence>
<dbReference type="Pfam" id="PF08424">
    <property type="entry name" value="NRDE-2"/>
    <property type="match status" value="1"/>
</dbReference>
<accession>A0AAD7X4F4</accession>
<keyword evidence="3" id="KW-0539">Nucleus</keyword>
<dbReference type="GO" id="GO:0071013">
    <property type="term" value="C:catalytic step 2 spliceosome"/>
    <property type="evidence" value="ECO:0007669"/>
    <property type="project" value="TreeGrafter"/>
</dbReference>
<comment type="caution">
    <text evidence="5">The sequence shown here is derived from an EMBL/GenBank/DDBJ whole genome shotgun (WGS) entry which is preliminary data.</text>
</comment>
<proteinExistence type="inferred from homology"/>
<dbReference type="EMBL" id="JAPEVG010000835">
    <property type="protein sequence ID" value="KAJ8455038.1"/>
    <property type="molecule type" value="Genomic_DNA"/>
</dbReference>
<comment type="subcellular location">
    <subcellularLocation>
        <location evidence="1">Nucleus</location>
    </subcellularLocation>
</comment>
<keyword evidence="6" id="KW-1185">Reference proteome</keyword>
<feature type="compositionally biased region" description="Acidic residues" evidence="4">
    <location>
        <begin position="35"/>
        <end position="53"/>
    </location>
</feature>
<evidence type="ECO:0000256" key="3">
    <source>
        <dbReference type="ARBA" id="ARBA00023242"/>
    </source>
</evidence>
<dbReference type="GO" id="GO:1902369">
    <property type="term" value="P:negative regulation of RNA catabolic process"/>
    <property type="evidence" value="ECO:0007669"/>
    <property type="project" value="TreeGrafter"/>
</dbReference>
<dbReference type="PANTHER" id="PTHR13471">
    <property type="entry name" value="TETRATRICOPEPTIDE-LIKE HELICAL"/>
    <property type="match status" value="1"/>
</dbReference>
<evidence type="ECO:0000256" key="1">
    <source>
        <dbReference type="ARBA" id="ARBA00004123"/>
    </source>
</evidence>
<evidence type="ECO:0000313" key="6">
    <source>
        <dbReference type="Proteomes" id="UP001215151"/>
    </source>
</evidence>
<gene>
    <name evidence="5" type="ORF">ONZ51_g12677</name>
</gene>
<protein>
    <submittedName>
        <fullName evidence="5">Uncharacterized protein</fullName>
    </submittedName>
</protein>
<dbReference type="PANTHER" id="PTHR13471:SF0">
    <property type="entry name" value="NUCLEAR EXOSOME REGULATOR NRDE2"/>
    <property type="match status" value="1"/>
</dbReference>
<evidence type="ECO:0000313" key="5">
    <source>
        <dbReference type="EMBL" id="KAJ8455038.1"/>
    </source>
</evidence>
<organism evidence="5 6">
    <name type="scientific">Trametes cubensis</name>
    <dbReference type="NCBI Taxonomy" id="1111947"/>
    <lineage>
        <taxon>Eukaryota</taxon>
        <taxon>Fungi</taxon>
        <taxon>Dikarya</taxon>
        <taxon>Basidiomycota</taxon>
        <taxon>Agaricomycotina</taxon>
        <taxon>Agaricomycetes</taxon>
        <taxon>Polyporales</taxon>
        <taxon>Polyporaceae</taxon>
        <taxon>Trametes</taxon>
    </lineage>
</organism>
<reference evidence="5" key="1">
    <citation type="submission" date="2022-11" db="EMBL/GenBank/DDBJ databases">
        <title>Genome Sequence of Cubamyces cubensis.</title>
        <authorList>
            <person name="Buettner E."/>
        </authorList>
    </citation>
    <scope>NUCLEOTIDE SEQUENCE</scope>
    <source>
        <strain evidence="5">MPL-01</strain>
    </source>
</reference>
<feature type="compositionally biased region" description="Basic and acidic residues" evidence="4">
    <location>
        <begin position="7"/>
        <end position="34"/>
    </location>
</feature>
<dbReference type="InterPro" id="IPR013633">
    <property type="entry name" value="NRDE-2"/>
</dbReference>
<dbReference type="AlphaFoldDB" id="A0AAD7X4F4"/>
<comment type="similarity">
    <text evidence="2">Belongs to the NRDE2 family.</text>
</comment>
<feature type="region of interest" description="Disordered" evidence="4">
    <location>
        <begin position="1"/>
        <end position="58"/>
    </location>
</feature>
<evidence type="ECO:0000256" key="4">
    <source>
        <dbReference type="SAM" id="MobiDB-lite"/>
    </source>
</evidence>
<dbReference type="Proteomes" id="UP001215151">
    <property type="component" value="Unassembled WGS sequence"/>
</dbReference>
<evidence type="ECO:0000256" key="2">
    <source>
        <dbReference type="ARBA" id="ARBA00009265"/>
    </source>
</evidence>
<name>A0AAD7X4F4_9APHY</name>
<dbReference type="GO" id="GO:0031048">
    <property type="term" value="P:regulatory ncRNA-mediated heterochromatin formation"/>
    <property type="evidence" value="ECO:0007669"/>
    <property type="project" value="TreeGrafter"/>
</dbReference>